<dbReference type="EMBL" id="LT629758">
    <property type="protein sequence ID" value="SDT30061.1"/>
    <property type="molecule type" value="Genomic_DNA"/>
</dbReference>
<organism evidence="1 2">
    <name type="scientific">Actinoplanes derwentensis</name>
    <dbReference type="NCBI Taxonomy" id="113562"/>
    <lineage>
        <taxon>Bacteria</taxon>
        <taxon>Bacillati</taxon>
        <taxon>Actinomycetota</taxon>
        <taxon>Actinomycetes</taxon>
        <taxon>Micromonosporales</taxon>
        <taxon>Micromonosporaceae</taxon>
        <taxon>Actinoplanes</taxon>
    </lineage>
</organism>
<protein>
    <submittedName>
        <fullName evidence="1">Uncharacterized protein</fullName>
    </submittedName>
</protein>
<dbReference type="AlphaFoldDB" id="A0A1H1Z8F4"/>
<evidence type="ECO:0000313" key="1">
    <source>
        <dbReference type="EMBL" id="SDT30061.1"/>
    </source>
</evidence>
<name>A0A1H1Z8F4_9ACTN</name>
<sequence>MLARFLKSELKFAVDYSRSLNAADADFAERILATHNVEFAPEEHAAAVDLEILKVRCADAGMVAG</sequence>
<keyword evidence="2" id="KW-1185">Reference proteome</keyword>
<dbReference type="RefSeq" id="WP_092545370.1">
    <property type="nucleotide sequence ID" value="NZ_BOMJ01000005.1"/>
</dbReference>
<reference evidence="1 2" key="1">
    <citation type="submission" date="2016-10" db="EMBL/GenBank/DDBJ databases">
        <authorList>
            <person name="de Groot N.N."/>
        </authorList>
    </citation>
    <scope>NUCLEOTIDE SEQUENCE [LARGE SCALE GENOMIC DNA]</scope>
    <source>
        <strain evidence="1 2">DSM 43941</strain>
    </source>
</reference>
<gene>
    <name evidence="1" type="ORF">SAMN04489716_3198</name>
</gene>
<evidence type="ECO:0000313" key="2">
    <source>
        <dbReference type="Proteomes" id="UP000198688"/>
    </source>
</evidence>
<proteinExistence type="predicted"/>
<dbReference type="Proteomes" id="UP000198688">
    <property type="component" value="Chromosome I"/>
</dbReference>
<accession>A0A1H1Z8F4</accession>
<dbReference type="STRING" id="113562.SAMN04489716_3198"/>